<dbReference type="AlphaFoldDB" id="A0A0V1LYS8"/>
<proteinExistence type="predicted"/>
<accession>A0A0V1LYS8</accession>
<protein>
    <submittedName>
        <fullName evidence="1">Uncharacterized protein</fullName>
    </submittedName>
</protein>
<sequence length="44" mass="4865">MRRHYPVHLKIKCKCEKKGGAANGRLVYGSTGSVIPDAWPILVN</sequence>
<name>A0A0V1LYS8_9BILA</name>
<comment type="caution">
    <text evidence="1">The sequence shown here is derived from an EMBL/GenBank/DDBJ whole genome shotgun (WGS) entry which is preliminary data.</text>
</comment>
<keyword evidence="2" id="KW-1185">Reference proteome</keyword>
<reference evidence="1 2" key="1">
    <citation type="submission" date="2015-01" db="EMBL/GenBank/DDBJ databases">
        <title>Evolution of Trichinella species and genotypes.</title>
        <authorList>
            <person name="Korhonen P.K."/>
            <person name="Edoardo P."/>
            <person name="Giuseppe L.R."/>
            <person name="Gasser R.B."/>
        </authorList>
    </citation>
    <scope>NUCLEOTIDE SEQUENCE [LARGE SCALE GENOMIC DNA]</scope>
    <source>
        <strain evidence="1">ISS1980</strain>
    </source>
</reference>
<organism evidence="1 2">
    <name type="scientific">Trichinella papuae</name>
    <dbReference type="NCBI Taxonomy" id="268474"/>
    <lineage>
        <taxon>Eukaryota</taxon>
        <taxon>Metazoa</taxon>
        <taxon>Ecdysozoa</taxon>
        <taxon>Nematoda</taxon>
        <taxon>Enoplea</taxon>
        <taxon>Dorylaimia</taxon>
        <taxon>Trichinellida</taxon>
        <taxon>Trichinellidae</taxon>
        <taxon>Trichinella</taxon>
    </lineage>
</organism>
<dbReference type="OrthoDB" id="10274350at2759"/>
<evidence type="ECO:0000313" key="2">
    <source>
        <dbReference type="Proteomes" id="UP000054843"/>
    </source>
</evidence>
<dbReference type="EMBL" id="JYDO01000923">
    <property type="protein sequence ID" value="KRZ64616.1"/>
    <property type="molecule type" value="Genomic_DNA"/>
</dbReference>
<gene>
    <name evidence="1" type="ORF">T10_6038</name>
</gene>
<dbReference type="Proteomes" id="UP000054843">
    <property type="component" value="Unassembled WGS sequence"/>
</dbReference>
<evidence type="ECO:0000313" key="1">
    <source>
        <dbReference type="EMBL" id="KRZ64616.1"/>
    </source>
</evidence>